<gene>
    <name evidence="2" type="ORF">BDW47DRAFT_102310</name>
</gene>
<evidence type="ECO:0000313" key="3">
    <source>
        <dbReference type="Proteomes" id="UP000234585"/>
    </source>
</evidence>
<name>A0A2I2FHM2_ASPCN</name>
<organism evidence="2 3">
    <name type="scientific">Aspergillus candidus</name>
    <dbReference type="NCBI Taxonomy" id="41067"/>
    <lineage>
        <taxon>Eukaryota</taxon>
        <taxon>Fungi</taxon>
        <taxon>Dikarya</taxon>
        <taxon>Ascomycota</taxon>
        <taxon>Pezizomycotina</taxon>
        <taxon>Eurotiomycetes</taxon>
        <taxon>Eurotiomycetidae</taxon>
        <taxon>Eurotiales</taxon>
        <taxon>Aspergillaceae</taxon>
        <taxon>Aspergillus</taxon>
        <taxon>Aspergillus subgen. Circumdati</taxon>
    </lineage>
</organism>
<dbReference type="OrthoDB" id="10579450at2759"/>
<dbReference type="Proteomes" id="UP000234585">
    <property type="component" value="Unassembled WGS sequence"/>
</dbReference>
<accession>A0A2I2FHM2</accession>
<dbReference type="GeneID" id="36519001"/>
<dbReference type="AlphaFoldDB" id="A0A2I2FHM2"/>
<proteinExistence type="predicted"/>
<evidence type="ECO:0000313" key="2">
    <source>
        <dbReference type="EMBL" id="PLB40137.1"/>
    </source>
</evidence>
<keyword evidence="3" id="KW-1185">Reference proteome</keyword>
<feature type="region of interest" description="Disordered" evidence="1">
    <location>
        <begin position="1"/>
        <end position="25"/>
    </location>
</feature>
<dbReference type="RefSeq" id="XP_024674149.1">
    <property type="nucleotide sequence ID" value="XM_024811841.1"/>
</dbReference>
<evidence type="ECO:0000256" key="1">
    <source>
        <dbReference type="SAM" id="MobiDB-lite"/>
    </source>
</evidence>
<reference evidence="2 3" key="1">
    <citation type="submission" date="2017-12" db="EMBL/GenBank/DDBJ databases">
        <authorList>
            <consortium name="DOE Joint Genome Institute"/>
            <person name="Haridas S."/>
            <person name="Kjaerbolling I."/>
            <person name="Vesth T.C."/>
            <person name="Frisvad J.C."/>
            <person name="Nybo J.L."/>
            <person name="Theobald S."/>
            <person name="Kuo A."/>
            <person name="Bowyer P."/>
            <person name="Matsuda Y."/>
            <person name="Mondo S."/>
            <person name="Lyhne E.K."/>
            <person name="Kogle M.E."/>
            <person name="Clum A."/>
            <person name="Lipzen A."/>
            <person name="Salamov A."/>
            <person name="Ngan C.Y."/>
            <person name="Daum C."/>
            <person name="Chiniquy J."/>
            <person name="Barry K."/>
            <person name="LaButti K."/>
            <person name="Simmons B.A."/>
            <person name="Magnuson J.K."/>
            <person name="Mortensen U.H."/>
            <person name="Larsen T.O."/>
            <person name="Grigoriev I.V."/>
            <person name="Baker S.E."/>
            <person name="Andersen M.R."/>
            <person name="Nordberg H.P."/>
            <person name="Cantor M.N."/>
            <person name="Hua S.X."/>
        </authorList>
    </citation>
    <scope>NUCLEOTIDE SEQUENCE [LARGE SCALE GENOMIC DNA]</scope>
    <source>
        <strain evidence="2 3">CBS 102.13</strain>
    </source>
</reference>
<sequence>MVRSPRPVHLQRHGSPLTPLPSRSIPRPASISLDLGCARGDRCWLKNRGQGGAKKVLLRPDAQRYSCDDDDDHNGWQPHQVCKANEVLRASYLHSVERIGDSFHGHSADLLRLRSMIYSKR</sequence>
<dbReference type="EMBL" id="KZ559126">
    <property type="protein sequence ID" value="PLB40137.1"/>
    <property type="molecule type" value="Genomic_DNA"/>
</dbReference>
<protein>
    <submittedName>
        <fullName evidence="2">Uncharacterized protein</fullName>
    </submittedName>
</protein>